<sequence length="330" mass="38860">MLNTILILIATLFTLWLKCTSCINCPKNWFRYDNKCFFVNKTKASFKDTVINCNSLGATLVSIHSSKENQFIRHITEESKIYWTGGLQMSGFQNDFTWIDTSQFDFTHWFPRQPKTENFYKTYCYGITFLNGYWHATNCGFLSRQICQKQGNSKSGVLTNVGVFSNYVELKKIQISLAQLIKYFNSQRQNFQINKQQPARGRYQQHADKGISVIEKNMHFFNEILKNITLMNISIKRLQFKQRIVAEYAREVNDKLLRTQVSLVATQNELKRKAGSIFTFTVLGFVFIVWFALSIFIFLVYKKFMYLQYYVKNRDPLKRRTPLSTIDMKK</sequence>
<evidence type="ECO:0000256" key="1">
    <source>
        <dbReference type="SAM" id="Phobius"/>
    </source>
</evidence>
<evidence type="ECO:0000259" key="3">
    <source>
        <dbReference type="PROSITE" id="PS50041"/>
    </source>
</evidence>
<dbReference type="PROSITE" id="PS50041">
    <property type="entry name" value="C_TYPE_LECTIN_2"/>
    <property type="match status" value="1"/>
</dbReference>
<evidence type="ECO:0000256" key="2">
    <source>
        <dbReference type="SAM" id="SignalP"/>
    </source>
</evidence>
<keyword evidence="1" id="KW-1133">Transmembrane helix</keyword>
<keyword evidence="2" id="KW-0732">Signal</keyword>
<keyword evidence="4" id="KW-0430">Lectin</keyword>
<dbReference type="SMART" id="SM00034">
    <property type="entry name" value="CLECT"/>
    <property type="match status" value="1"/>
</dbReference>
<dbReference type="SUPFAM" id="SSF56436">
    <property type="entry name" value="C-type lectin-like"/>
    <property type="match status" value="1"/>
</dbReference>
<organism evidence="4 5">
    <name type="scientific">Leptotrombidium deliense</name>
    <dbReference type="NCBI Taxonomy" id="299467"/>
    <lineage>
        <taxon>Eukaryota</taxon>
        <taxon>Metazoa</taxon>
        <taxon>Ecdysozoa</taxon>
        <taxon>Arthropoda</taxon>
        <taxon>Chelicerata</taxon>
        <taxon>Arachnida</taxon>
        <taxon>Acari</taxon>
        <taxon>Acariformes</taxon>
        <taxon>Trombidiformes</taxon>
        <taxon>Prostigmata</taxon>
        <taxon>Anystina</taxon>
        <taxon>Parasitengona</taxon>
        <taxon>Trombiculoidea</taxon>
        <taxon>Trombiculidae</taxon>
        <taxon>Leptotrombidium</taxon>
    </lineage>
</organism>
<dbReference type="AlphaFoldDB" id="A0A443S4U3"/>
<evidence type="ECO:0000313" key="4">
    <source>
        <dbReference type="EMBL" id="RWS22547.1"/>
    </source>
</evidence>
<keyword evidence="5" id="KW-1185">Reference proteome</keyword>
<protein>
    <submittedName>
        <fullName evidence="4">Galactose-specific lectin nattectin-like protein</fullName>
    </submittedName>
</protein>
<feature type="signal peptide" evidence="2">
    <location>
        <begin position="1"/>
        <end position="22"/>
    </location>
</feature>
<accession>A0A443S4U3</accession>
<dbReference type="InterPro" id="IPR050111">
    <property type="entry name" value="C-type_lectin/snaclec_domain"/>
</dbReference>
<dbReference type="Proteomes" id="UP000288716">
    <property type="component" value="Unassembled WGS sequence"/>
</dbReference>
<keyword evidence="1" id="KW-0812">Transmembrane</keyword>
<comment type="caution">
    <text evidence="4">The sequence shown here is derived from an EMBL/GenBank/DDBJ whole genome shotgun (WGS) entry which is preliminary data.</text>
</comment>
<feature type="chain" id="PRO_5019226691" evidence="2">
    <location>
        <begin position="23"/>
        <end position="330"/>
    </location>
</feature>
<feature type="domain" description="C-type lectin" evidence="3">
    <location>
        <begin position="32"/>
        <end position="148"/>
    </location>
</feature>
<dbReference type="InterPro" id="IPR001304">
    <property type="entry name" value="C-type_lectin-like"/>
</dbReference>
<dbReference type="STRING" id="299467.A0A443S4U3"/>
<dbReference type="InterPro" id="IPR016186">
    <property type="entry name" value="C-type_lectin-like/link_sf"/>
</dbReference>
<dbReference type="InterPro" id="IPR016187">
    <property type="entry name" value="CTDL_fold"/>
</dbReference>
<dbReference type="GO" id="GO:0030246">
    <property type="term" value="F:carbohydrate binding"/>
    <property type="evidence" value="ECO:0007669"/>
    <property type="project" value="UniProtKB-KW"/>
</dbReference>
<evidence type="ECO:0000313" key="5">
    <source>
        <dbReference type="Proteomes" id="UP000288716"/>
    </source>
</evidence>
<dbReference type="Gene3D" id="3.10.100.10">
    <property type="entry name" value="Mannose-Binding Protein A, subunit A"/>
    <property type="match status" value="1"/>
</dbReference>
<proteinExistence type="predicted"/>
<dbReference type="CDD" id="cd00037">
    <property type="entry name" value="CLECT"/>
    <property type="match status" value="1"/>
</dbReference>
<keyword evidence="1" id="KW-0472">Membrane</keyword>
<dbReference type="OrthoDB" id="441660at2759"/>
<reference evidence="4 5" key="1">
    <citation type="journal article" date="2018" name="Gigascience">
        <title>Genomes of trombidid mites reveal novel predicted allergens and laterally-transferred genes associated with secondary metabolism.</title>
        <authorList>
            <person name="Dong X."/>
            <person name="Chaisiri K."/>
            <person name="Xia D."/>
            <person name="Armstrong S.D."/>
            <person name="Fang Y."/>
            <person name="Donnelly M.J."/>
            <person name="Kadowaki T."/>
            <person name="McGarry J.W."/>
            <person name="Darby A.C."/>
            <person name="Makepeace B.L."/>
        </authorList>
    </citation>
    <scope>NUCLEOTIDE SEQUENCE [LARGE SCALE GENOMIC DNA]</scope>
    <source>
        <strain evidence="4">UoL-UT</strain>
    </source>
</reference>
<dbReference type="Pfam" id="PF00059">
    <property type="entry name" value="Lectin_C"/>
    <property type="match status" value="1"/>
</dbReference>
<gene>
    <name evidence="4" type="ORF">B4U80_14021</name>
</gene>
<feature type="transmembrane region" description="Helical" evidence="1">
    <location>
        <begin position="277"/>
        <end position="301"/>
    </location>
</feature>
<dbReference type="EMBL" id="NCKV01008487">
    <property type="protein sequence ID" value="RWS22547.1"/>
    <property type="molecule type" value="Genomic_DNA"/>
</dbReference>
<dbReference type="VEuPathDB" id="VectorBase:LDEU009493"/>
<name>A0A443S4U3_9ACAR</name>
<dbReference type="PANTHER" id="PTHR22803">
    <property type="entry name" value="MANNOSE, PHOSPHOLIPASE, LECTIN RECEPTOR RELATED"/>
    <property type="match status" value="1"/>
</dbReference>